<feature type="compositionally biased region" description="Low complexity" evidence="1">
    <location>
        <begin position="280"/>
        <end position="301"/>
    </location>
</feature>
<gene>
    <name evidence="2" type="ORF">pipiens_015931</name>
</gene>
<evidence type="ECO:0000256" key="1">
    <source>
        <dbReference type="SAM" id="MobiDB-lite"/>
    </source>
</evidence>
<reference evidence="2 3" key="1">
    <citation type="submission" date="2024-05" db="EMBL/GenBank/DDBJ databases">
        <title>Culex pipiens pipiens assembly and annotation.</title>
        <authorList>
            <person name="Alout H."/>
            <person name="Durand T."/>
        </authorList>
    </citation>
    <scope>NUCLEOTIDE SEQUENCE [LARGE SCALE GENOMIC DNA]</scope>
    <source>
        <strain evidence="2">HA-2024</strain>
        <tissue evidence="2">Whole body</tissue>
    </source>
</reference>
<keyword evidence="3" id="KW-1185">Reference proteome</keyword>
<feature type="non-terminal residue" evidence="2">
    <location>
        <position position="1"/>
    </location>
</feature>
<sequence>SPEGSSIPSLCSPNGSGGCPEDELAFMTLNMDDDLDLSMRAPYISMSEVDDLPLLTSDDLMWGAAPVSIVEGSSVKYHLKDEFGHQQQQDTTTAKSQVTTVNVIAHRADQQQQTTNSNTSNNHNIENNCNIGNKIIDSSLAALLCGNVINIQTSTIQLQPASHQQQQQQQQNCSRQQILIQQAQDSIIAADVQQQLQQQQREILGDKKISLVHHPMVVISNGYKNSSNAATPNTIEAWAMGNELLLNGVSQNNSSTTTASTTSTSSNSTSTGSKLNVIVSKKSASGSSSGSSSTKRSLASSETDGTSKRVKSSGSGAVQHSSSTTSSPQLLQQLMAPSPVPAKAKAKSKLDQSDRWPTGAAGVGAGKQADQVSNSVLMNLLVSGCDTNIPKSPPEILIADDNSCQEIMLKRDELTGEENEDRVPILQANPMLAADVPLTVRTDSPPLTQSLSSPPSSQGDDFLMTVSPSLLTASDLELWRAIQQHGLDPKTIRPPVSPGDSAASNLLAVLDPAMAISRLRNVDDEDEQDFEMTIPVNEILQNNLI</sequence>
<dbReference type="EMBL" id="JBEHCU010010644">
    <property type="protein sequence ID" value="KAL1377915.1"/>
    <property type="molecule type" value="Genomic_DNA"/>
</dbReference>
<feature type="compositionally biased region" description="Low complexity" evidence="1">
    <location>
        <begin position="444"/>
        <end position="458"/>
    </location>
</feature>
<protein>
    <submittedName>
        <fullName evidence="2">Uncharacterized protein</fullName>
    </submittedName>
</protein>
<feature type="region of interest" description="Disordered" evidence="1">
    <location>
        <begin position="249"/>
        <end position="365"/>
    </location>
</feature>
<evidence type="ECO:0000313" key="3">
    <source>
        <dbReference type="Proteomes" id="UP001562425"/>
    </source>
</evidence>
<feature type="region of interest" description="Disordered" evidence="1">
    <location>
        <begin position="441"/>
        <end position="460"/>
    </location>
</feature>
<name>A0ABD1CNE5_CULPP</name>
<feature type="compositionally biased region" description="Low complexity" evidence="1">
    <location>
        <begin position="252"/>
        <end position="271"/>
    </location>
</feature>
<feature type="compositionally biased region" description="Low complexity" evidence="1">
    <location>
        <begin position="312"/>
        <end position="343"/>
    </location>
</feature>
<comment type="caution">
    <text evidence="2">The sequence shown here is derived from an EMBL/GenBank/DDBJ whole genome shotgun (WGS) entry which is preliminary data.</text>
</comment>
<proteinExistence type="predicted"/>
<dbReference type="AlphaFoldDB" id="A0ABD1CNE5"/>
<dbReference type="Proteomes" id="UP001562425">
    <property type="component" value="Unassembled WGS sequence"/>
</dbReference>
<accession>A0ABD1CNE5</accession>
<evidence type="ECO:0000313" key="2">
    <source>
        <dbReference type="EMBL" id="KAL1377915.1"/>
    </source>
</evidence>
<organism evidence="2 3">
    <name type="scientific">Culex pipiens pipiens</name>
    <name type="common">Northern house mosquito</name>
    <dbReference type="NCBI Taxonomy" id="38569"/>
    <lineage>
        <taxon>Eukaryota</taxon>
        <taxon>Metazoa</taxon>
        <taxon>Ecdysozoa</taxon>
        <taxon>Arthropoda</taxon>
        <taxon>Hexapoda</taxon>
        <taxon>Insecta</taxon>
        <taxon>Pterygota</taxon>
        <taxon>Neoptera</taxon>
        <taxon>Endopterygota</taxon>
        <taxon>Diptera</taxon>
        <taxon>Nematocera</taxon>
        <taxon>Culicoidea</taxon>
        <taxon>Culicidae</taxon>
        <taxon>Culicinae</taxon>
        <taxon>Culicini</taxon>
        <taxon>Culex</taxon>
        <taxon>Culex</taxon>
    </lineage>
</organism>